<dbReference type="FunFam" id="3.20.20.100:FF:000002">
    <property type="entry name" value="2,5-diketo-D-gluconic acid reductase A"/>
    <property type="match status" value="1"/>
</dbReference>
<accession>A0A437S5V5</accession>
<evidence type="ECO:0000256" key="5">
    <source>
        <dbReference type="PIRSR" id="PIRSR000097-2"/>
    </source>
</evidence>
<evidence type="ECO:0000259" key="7">
    <source>
        <dbReference type="Pfam" id="PF00248"/>
    </source>
</evidence>
<reference evidence="8 9" key="1">
    <citation type="submission" date="2018-11" db="EMBL/GenBank/DDBJ databases">
        <title>Genome sequencing and assembly of Anaerosphaera sp. nov., GS7-6-2.</title>
        <authorList>
            <person name="Rettenmaier R."/>
            <person name="Liebl W."/>
            <person name="Zverlov V."/>
        </authorList>
    </citation>
    <scope>NUCLEOTIDE SEQUENCE [LARGE SCALE GENOMIC DNA]</scope>
    <source>
        <strain evidence="8 9">GS7-6-2</strain>
    </source>
</reference>
<dbReference type="PANTHER" id="PTHR43827:SF3">
    <property type="entry name" value="NADP-DEPENDENT OXIDOREDUCTASE DOMAIN-CONTAINING PROTEIN"/>
    <property type="match status" value="1"/>
</dbReference>
<dbReference type="InterPro" id="IPR018170">
    <property type="entry name" value="Aldo/ket_reductase_CS"/>
</dbReference>
<dbReference type="InterPro" id="IPR023210">
    <property type="entry name" value="NADP_OxRdtase_dom"/>
</dbReference>
<comment type="caution">
    <text evidence="8">The sequence shown here is derived from an EMBL/GenBank/DDBJ whole genome shotgun (WGS) entry which is preliminary data.</text>
</comment>
<proteinExistence type="inferred from homology"/>
<gene>
    <name evidence="8" type="ORF">EF514_08030</name>
</gene>
<dbReference type="Proteomes" id="UP000288812">
    <property type="component" value="Unassembled WGS sequence"/>
</dbReference>
<evidence type="ECO:0000313" key="9">
    <source>
        <dbReference type="Proteomes" id="UP000288812"/>
    </source>
</evidence>
<dbReference type="InterPro" id="IPR036812">
    <property type="entry name" value="NAD(P)_OxRdtase_dom_sf"/>
</dbReference>
<dbReference type="PANTHER" id="PTHR43827">
    <property type="entry name" value="2,5-DIKETO-D-GLUCONIC ACID REDUCTASE"/>
    <property type="match status" value="1"/>
</dbReference>
<evidence type="ECO:0000256" key="4">
    <source>
        <dbReference type="PIRSR" id="PIRSR000097-1"/>
    </source>
</evidence>
<dbReference type="CDD" id="cd19071">
    <property type="entry name" value="AKR_AKR1-5-like"/>
    <property type="match status" value="1"/>
</dbReference>
<evidence type="ECO:0000313" key="8">
    <source>
        <dbReference type="EMBL" id="RVU54384.1"/>
    </source>
</evidence>
<dbReference type="EMBL" id="RLIH01000011">
    <property type="protein sequence ID" value="RVU54384.1"/>
    <property type="molecule type" value="Genomic_DNA"/>
</dbReference>
<dbReference type="Gene3D" id="3.20.20.100">
    <property type="entry name" value="NADP-dependent oxidoreductase domain"/>
    <property type="match status" value="1"/>
</dbReference>
<dbReference type="PIRSF" id="PIRSF000097">
    <property type="entry name" value="AKR"/>
    <property type="match status" value="1"/>
</dbReference>
<keyword evidence="9" id="KW-1185">Reference proteome</keyword>
<dbReference type="AlphaFoldDB" id="A0A437S5V5"/>
<evidence type="ECO:0000256" key="1">
    <source>
        <dbReference type="ARBA" id="ARBA00007905"/>
    </source>
</evidence>
<sequence>MKYFTLNNGNKIPAIGFGTYTLTDESLLREMLIECARCNYELLDTAYFYKNETLIGKILKEENLENKFQIATKVWPIDYGKENTKKSIERSLKSLNRDYIDIMYLHWPGDDMEESWKVLEDYYEQGIFKNIAVCNFYEKHMDRLLSVANVVPQIDQVELHPLLQKSQLLEYLKSKDIQPLAWSPIAKADKELFENEKIIELSNKYNKIVAQIILAWHISRDTVAIPRTSKVKRISENIDVFDFKLSNEDMEMLKPLDIDKHTSNSPLNENWLNEIRYGK</sequence>
<evidence type="ECO:0000256" key="3">
    <source>
        <dbReference type="ARBA" id="ARBA00023002"/>
    </source>
</evidence>
<dbReference type="InterPro" id="IPR020471">
    <property type="entry name" value="AKR"/>
</dbReference>
<dbReference type="Pfam" id="PF00248">
    <property type="entry name" value="Aldo_ket_red"/>
    <property type="match status" value="1"/>
</dbReference>
<feature type="site" description="Lowers pKa of active site Tyr" evidence="6">
    <location>
        <position position="73"/>
    </location>
</feature>
<dbReference type="OrthoDB" id="9804790at2"/>
<dbReference type="SUPFAM" id="SSF51430">
    <property type="entry name" value="NAD(P)-linked oxidoreductase"/>
    <property type="match status" value="1"/>
</dbReference>
<feature type="binding site" evidence="5">
    <location>
        <position position="106"/>
    </location>
    <ligand>
        <name>substrate</name>
    </ligand>
</feature>
<organism evidence="8 9">
    <name type="scientific">Anaerosphaera multitolerans</name>
    <dbReference type="NCBI Taxonomy" id="2487351"/>
    <lineage>
        <taxon>Bacteria</taxon>
        <taxon>Bacillati</taxon>
        <taxon>Bacillota</taxon>
        <taxon>Tissierellia</taxon>
        <taxon>Tissierellales</taxon>
        <taxon>Peptoniphilaceae</taxon>
        <taxon>Anaerosphaera</taxon>
    </lineage>
</organism>
<comment type="similarity">
    <text evidence="1">Belongs to the aldo/keto reductase family.</text>
</comment>
<feature type="active site" description="Proton donor" evidence="4">
    <location>
        <position position="49"/>
    </location>
</feature>
<evidence type="ECO:0000256" key="2">
    <source>
        <dbReference type="ARBA" id="ARBA00022857"/>
    </source>
</evidence>
<dbReference type="PROSITE" id="PS00063">
    <property type="entry name" value="ALDOKETO_REDUCTASE_3"/>
    <property type="match status" value="1"/>
</dbReference>
<dbReference type="GO" id="GO:0016616">
    <property type="term" value="F:oxidoreductase activity, acting on the CH-OH group of donors, NAD or NADP as acceptor"/>
    <property type="evidence" value="ECO:0007669"/>
    <property type="project" value="UniProtKB-ARBA"/>
</dbReference>
<keyword evidence="2" id="KW-0521">NADP</keyword>
<dbReference type="PRINTS" id="PR00069">
    <property type="entry name" value="ALDKETRDTASE"/>
</dbReference>
<evidence type="ECO:0000256" key="6">
    <source>
        <dbReference type="PIRSR" id="PIRSR000097-3"/>
    </source>
</evidence>
<dbReference type="RefSeq" id="WP_127724916.1">
    <property type="nucleotide sequence ID" value="NZ_RLIH01000011.1"/>
</dbReference>
<protein>
    <submittedName>
        <fullName evidence="8">Aldo/keto reductase</fullName>
    </submittedName>
</protein>
<keyword evidence="3" id="KW-0560">Oxidoreductase</keyword>
<feature type="domain" description="NADP-dependent oxidoreductase" evidence="7">
    <location>
        <begin position="15"/>
        <end position="255"/>
    </location>
</feature>
<name>A0A437S5V5_9FIRM</name>